<protein>
    <submittedName>
        <fullName evidence="1">Uncharacterized protein</fullName>
    </submittedName>
</protein>
<evidence type="ECO:0000313" key="2">
    <source>
        <dbReference type="Proteomes" id="UP000805193"/>
    </source>
</evidence>
<comment type="caution">
    <text evidence="1">The sequence shown here is derived from an EMBL/GenBank/DDBJ whole genome shotgun (WGS) entry which is preliminary data.</text>
</comment>
<sequence length="128" mass="14299">MSSNLVLGAAASDNSQDASEVSQASGPEYLGLRPSLQETGALSQPLAQSPGCCGLAVPRREGQRRRLEELQELVLERELRRIELEEKKLVVETQKLHMETENLELEKQKLQLQIGELQSNLRHSRNPS</sequence>
<organism evidence="1 2">
    <name type="scientific">Ixodes persulcatus</name>
    <name type="common">Taiga tick</name>
    <dbReference type="NCBI Taxonomy" id="34615"/>
    <lineage>
        <taxon>Eukaryota</taxon>
        <taxon>Metazoa</taxon>
        <taxon>Ecdysozoa</taxon>
        <taxon>Arthropoda</taxon>
        <taxon>Chelicerata</taxon>
        <taxon>Arachnida</taxon>
        <taxon>Acari</taxon>
        <taxon>Parasitiformes</taxon>
        <taxon>Ixodida</taxon>
        <taxon>Ixodoidea</taxon>
        <taxon>Ixodidae</taxon>
        <taxon>Ixodinae</taxon>
        <taxon>Ixodes</taxon>
    </lineage>
</organism>
<name>A0AC60Q7M9_IXOPE</name>
<proteinExistence type="predicted"/>
<reference evidence="1 2" key="1">
    <citation type="journal article" date="2020" name="Cell">
        <title>Large-Scale Comparative Analyses of Tick Genomes Elucidate Their Genetic Diversity and Vector Capacities.</title>
        <authorList>
            <consortium name="Tick Genome and Microbiome Consortium (TIGMIC)"/>
            <person name="Jia N."/>
            <person name="Wang J."/>
            <person name="Shi W."/>
            <person name="Du L."/>
            <person name="Sun Y."/>
            <person name="Zhan W."/>
            <person name="Jiang J.F."/>
            <person name="Wang Q."/>
            <person name="Zhang B."/>
            <person name="Ji P."/>
            <person name="Bell-Sakyi L."/>
            <person name="Cui X.M."/>
            <person name="Yuan T.T."/>
            <person name="Jiang B.G."/>
            <person name="Yang W.F."/>
            <person name="Lam T.T."/>
            <person name="Chang Q.C."/>
            <person name="Ding S.J."/>
            <person name="Wang X.J."/>
            <person name="Zhu J.G."/>
            <person name="Ruan X.D."/>
            <person name="Zhao L."/>
            <person name="Wei J.T."/>
            <person name="Ye R.Z."/>
            <person name="Que T.C."/>
            <person name="Du C.H."/>
            <person name="Zhou Y.H."/>
            <person name="Cheng J.X."/>
            <person name="Dai P.F."/>
            <person name="Guo W.B."/>
            <person name="Han X.H."/>
            <person name="Huang E.J."/>
            <person name="Li L.F."/>
            <person name="Wei W."/>
            <person name="Gao Y.C."/>
            <person name="Liu J.Z."/>
            <person name="Shao H.Z."/>
            <person name="Wang X."/>
            <person name="Wang C.C."/>
            <person name="Yang T.C."/>
            <person name="Huo Q.B."/>
            <person name="Li W."/>
            <person name="Chen H.Y."/>
            <person name="Chen S.E."/>
            <person name="Zhou L.G."/>
            <person name="Ni X.B."/>
            <person name="Tian J.H."/>
            <person name="Sheng Y."/>
            <person name="Liu T."/>
            <person name="Pan Y.S."/>
            <person name="Xia L.Y."/>
            <person name="Li J."/>
            <person name="Zhao F."/>
            <person name="Cao W.C."/>
        </authorList>
    </citation>
    <scope>NUCLEOTIDE SEQUENCE [LARGE SCALE GENOMIC DNA]</scope>
    <source>
        <strain evidence="1">Iper-2018</strain>
    </source>
</reference>
<dbReference type="Proteomes" id="UP000805193">
    <property type="component" value="Unassembled WGS sequence"/>
</dbReference>
<gene>
    <name evidence="1" type="ORF">HPB47_023187</name>
</gene>
<evidence type="ECO:0000313" key="1">
    <source>
        <dbReference type="EMBL" id="KAG0429874.1"/>
    </source>
</evidence>
<keyword evidence="2" id="KW-1185">Reference proteome</keyword>
<feature type="non-terminal residue" evidence="1">
    <location>
        <position position="128"/>
    </location>
</feature>
<accession>A0AC60Q7M9</accession>
<dbReference type="EMBL" id="JABSTQ010009372">
    <property type="protein sequence ID" value="KAG0429874.1"/>
    <property type="molecule type" value="Genomic_DNA"/>
</dbReference>